<dbReference type="GO" id="GO:0004674">
    <property type="term" value="F:protein serine/threonine kinase activity"/>
    <property type="evidence" value="ECO:0007669"/>
    <property type="project" value="UniProtKB-KW"/>
</dbReference>
<dbReference type="CDD" id="cd16936">
    <property type="entry name" value="HATPase_RsbW-like"/>
    <property type="match status" value="1"/>
</dbReference>
<dbReference type="Gene3D" id="3.30.565.10">
    <property type="entry name" value="Histidine kinase-like ATPase, C-terminal domain"/>
    <property type="match status" value="1"/>
</dbReference>
<comment type="caution">
    <text evidence="3">The sequence shown here is derived from an EMBL/GenBank/DDBJ whole genome shotgun (WGS) entry which is preliminary data.</text>
</comment>
<dbReference type="InterPro" id="IPR036890">
    <property type="entry name" value="HATPase_C_sf"/>
</dbReference>
<keyword evidence="3" id="KW-0418">Kinase</keyword>
<keyword evidence="4" id="KW-1185">Reference proteome</keyword>
<dbReference type="SUPFAM" id="SSF55874">
    <property type="entry name" value="ATPase domain of HSP90 chaperone/DNA topoisomerase II/histidine kinase"/>
    <property type="match status" value="1"/>
</dbReference>
<evidence type="ECO:0000313" key="3">
    <source>
        <dbReference type="EMBL" id="PSL21295.1"/>
    </source>
</evidence>
<dbReference type="InterPro" id="IPR003594">
    <property type="entry name" value="HATPase_dom"/>
</dbReference>
<dbReference type="AlphaFoldDB" id="A0A2P8FHW3"/>
<reference evidence="3 4" key="1">
    <citation type="submission" date="2018-03" db="EMBL/GenBank/DDBJ databases">
        <title>Genomic Encyclopedia of Archaeal and Bacterial Type Strains, Phase II (KMG-II): from individual species to whole genera.</title>
        <authorList>
            <person name="Goeker M."/>
        </authorList>
    </citation>
    <scope>NUCLEOTIDE SEQUENCE [LARGE SCALE GENOMIC DNA]</scope>
    <source>
        <strain evidence="3 4">DSM 100673</strain>
    </source>
</reference>
<dbReference type="PANTHER" id="PTHR35526:SF3">
    <property type="entry name" value="ANTI-SIGMA-F FACTOR RSBW"/>
    <property type="match status" value="1"/>
</dbReference>
<feature type="domain" description="Histidine kinase/HSP90-like ATPase" evidence="2">
    <location>
        <begin position="16"/>
        <end position="141"/>
    </location>
</feature>
<dbReference type="Pfam" id="PF13581">
    <property type="entry name" value="HATPase_c_2"/>
    <property type="match status" value="1"/>
</dbReference>
<sequence length="144" mass="15836">MGTHAKTPIQFELQGTPHAVRAALLQLREETYANGEALANMGSLEIVLGEVLNNVVEHALAGRVDGLIVVRCLHESSEWRVIVRDNGIHMPNGKLPPGVAPDVDTTRENLPEGGFGWSLVRMLARDLHYERSADWNVLSFTMDG</sequence>
<dbReference type="OrthoDB" id="9792240at2"/>
<dbReference type="Proteomes" id="UP000240418">
    <property type="component" value="Unassembled WGS sequence"/>
</dbReference>
<keyword evidence="3" id="KW-0808">Transferase</keyword>
<name>A0A2P8FHW3_9RHOB</name>
<evidence type="ECO:0000259" key="2">
    <source>
        <dbReference type="Pfam" id="PF13581"/>
    </source>
</evidence>
<dbReference type="EMBL" id="PYGJ01000002">
    <property type="protein sequence ID" value="PSL21295.1"/>
    <property type="molecule type" value="Genomic_DNA"/>
</dbReference>
<gene>
    <name evidence="3" type="ORF">CLV88_102415</name>
</gene>
<keyword evidence="1" id="KW-0723">Serine/threonine-protein kinase</keyword>
<accession>A0A2P8FHW3</accession>
<dbReference type="RefSeq" id="WP_106607476.1">
    <property type="nucleotide sequence ID" value="NZ_PYGJ01000002.1"/>
</dbReference>
<organism evidence="3 4">
    <name type="scientific">Shimia abyssi</name>
    <dbReference type="NCBI Taxonomy" id="1662395"/>
    <lineage>
        <taxon>Bacteria</taxon>
        <taxon>Pseudomonadati</taxon>
        <taxon>Pseudomonadota</taxon>
        <taxon>Alphaproteobacteria</taxon>
        <taxon>Rhodobacterales</taxon>
        <taxon>Roseobacteraceae</taxon>
    </lineage>
</organism>
<evidence type="ECO:0000256" key="1">
    <source>
        <dbReference type="ARBA" id="ARBA00022527"/>
    </source>
</evidence>
<proteinExistence type="predicted"/>
<dbReference type="PANTHER" id="PTHR35526">
    <property type="entry name" value="ANTI-SIGMA-F FACTOR RSBW-RELATED"/>
    <property type="match status" value="1"/>
</dbReference>
<dbReference type="InterPro" id="IPR050267">
    <property type="entry name" value="Anti-sigma-factor_SerPK"/>
</dbReference>
<evidence type="ECO:0000313" key="4">
    <source>
        <dbReference type="Proteomes" id="UP000240418"/>
    </source>
</evidence>
<protein>
    <submittedName>
        <fullName evidence="3">Serine/threonine-protein kinase RsbW</fullName>
    </submittedName>
</protein>